<organism evidence="2 3">
    <name type="scientific">Pedobacter flavus</name>
    <dbReference type="NCBI Taxonomy" id="3113906"/>
    <lineage>
        <taxon>Bacteria</taxon>
        <taxon>Pseudomonadati</taxon>
        <taxon>Bacteroidota</taxon>
        <taxon>Sphingobacteriia</taxon>
        <taxon>Sphingobacteriales</taxon>
        <taxon>Sphingobacteriaceae</taxon>
        <taxon>Pedobacter</taxon>
    </lineage>
</organism>
<feature type="transmembrane region" description="Helical" evidence="1">
    <location>
        <begin position="166"/>
        <end position="185"/>
    </location>
</feature>
<reference evidence="2 3" key="1">
    <citation type="submission" date="2024-01" db="EMBL/GenBank/DDBJ databases">
        <title>Pedobacter sp. nov., isolated from oil-contaminated soil.</title>
        <authorList>
            <person name="Le N.T.T."/>
        </authorList>
    </citation>
    <scope>NUCLEOTIDE SEQUENCE [LARGE SCALE GENOMIC DNA]</scope>
    <source>
        <strain evidence="2 3">VNH31</strain>
    </source>
</reference>
<dbReference type="InterPro" id="IPR045466">
    <property type="entry name" value="DUF6498"/>
</dbReference>
<comment type="caution">
    <text evidence="2">The sequence shown here is derived from an EMBL/GenBank/DDBJ whole genome shotgun (WGS) entry which is preliminary data.</text>
</comment>
<dbReference type="Proteomes" id="UP001337681">
    <property type="component" value="Unassembled WGS sequence"/>
</dbReference>
<keyword evidence="1" id="KW-1133">Transmembrane helix</keyword>
<keyword evidence="1" id="KW-0472">Membrane</keyword>
<gene>
    <name evidence="2" type="ORF">VRU49_08340</name>
</gene>
<accession>A0ABU7H4B3</accession>
<proteinExistence type="predicted"/>
<dbReference type="RefSeq" id="WP_330146319.1">
    <property type="nucleotide sequence ID" value="NZ_JAZDQU010000002.1"/>
</dbReference>
<feature type="transmembrane region" description="Helical" evidence="1">
    <location>
        <begin position="126"/>
        <end position="145"/>
    </location>
</feature>
<dbReference type="Pfam" id="PF20108">
    <property type="entry name" value="DUF6498"/>
    <property type="match status" value="1"/>
</dbReference>
<evidence type="ECO:0000256" key="1">
    <source>
        <dbReference type="SAM" id="Phobius"/>
    </source>
</evidence>
<keyword evidence="1" id="KW-0812">Transmembrane</keyword>
<feature type="transmembrane region" description="Helical" evidence="1">
    <location>
        <begin position="191"/>
        <end position="211"/>
    </location>
</feature>
<dbReference type="EMBL" id="JAZDQU010000002">
    <property type="protein sequence ID" value="MEE1885421.1"/>
    <property type="molecule type" value="Genomic_DNA"/>
</dbReference>
<protein>
    <submittedName>
        <fullName evidence="2">DUF6498-containing protein</fullName>
    </submittedName>
</protein>
<feature type="transmembrane region" description="Helical" evidence="1">
    <location>
        <begin position="78"/>
        <end position="106"/>
    </location>
</feature>
<name>A0ABU7H4B3_9SPHI</name>
<feature type="transmembrane region" description="Helical" evidence="1">
    <location>
        <begin position="36"/>
        <end position="57"/>
    </location>
</feature>
<sequence>MNKYNWLIPNSKNYLIWGFSLLMICGLYLFNWKAETILLTYFFETIAIGFIHIFKLLATFLYSTSSTDRKGKHPASSFFYIPFFAVHYFFFIFIQSVFVFAFFTSIIPGLKDSFDVWGNYKYLLGIPEYLMAFMSIVMVNVAFAFKNFFLPKKYETKQVESLFTQPYLRIFIQQFVTILTGFTFLFLNADIISALILILIRLIIDLALNYASYNLDFRDKLIKVMNNSNNPRDMDKARKDLNIFLDD</sequence>
<evidence type="ECO:0000313" key="3">
    <source>
        <dbReference type="Proteomes" id="UP001337681"/>
    </source>
</evidence>
<keyword evidence="3" id="KW-1185">Reference proteome</keyword>
<feature type="transmembrane region" description="Helical" evidence="1">
    <location>
        <begin position="12"/>
        <end position="30"/>
    </location>
</feature>
<evidence type="ECO:0000313" key="2">
    <source>
        <dbReference type="EMBL" id="MEE1885421.1"/>
    </source>
</evidence>